<evidence type="ECO:0000313" key="1">
    <source>
        <dbReference type="EMBL" id="CAL8095235.1"/>
    </source>
</evidence>
<reference evidence="1 2" key="1">
    <citation type="submission" date="2024-08" db="EMBL/GenBank/DDBJ databases">
        <authorList>
            <person name="Cucini C."/>
            <person name="Frati F."/>
        </authorList>
    </citation>
    <scope>NUCLEOTIDE SEQUENCE [LARGE SCALE GENOMIC DNA]</scope>
</reference>
<gene>
    <name evidence="1" type="ORF">ODALV1_LOCUS9012</name>
</gene>
<accession>A0ABP1Q9Y8</accession>
<dbReference type="EMBL" id="CAXLJM020000027">
    <property type="protein sequence ID" value="CAL8095235.1"/>
    <property type="molecule type" value="Genomic_DNA"/>
</dbReference>
<keyword evidence="2" id="KW-1185">Reference proteome</keyword>
<dbReference type="Proteomes" id="UP001642540">
    <property type="component" value="Unassembled WGS sequence"/>
</dbReference>
<proteinExistence type="predicted"/>
<name>A0ABP1Q9Y8_9HEXA</name>
<organism evidence="1 2">
    <name type="scientific">Orchesella dallaii</name>
    <dbReference type="NCBI Taxonomy" id="48710"/>
    <lineage>
        <taxon>Eukaryota</taxon>
        <taxon>Metazoa</taxon>
        <taxon>Ecdysozoa</taxon>
        <taxon>Arthropoda</taxon>
        <taxon>Hexapoda</taxon>
        <taxon>Collembola</taxon>
        <taxon>Entomobryomorpha</taxon>
        <taxon>Entomobryoidea</taxon>
        <taxon>Orchesellidae</taxon>
        <taxon>Orchesellinae</taxon>
        <taxon>Orchesella</taxon>
    </lineage>
</organism>
<protein>
    <submittedName>
        <fullName evidence="1">Uncharacterized protein</fullName>
    </submittedName>
</protein>
<sequence>MWKVRGSEIQVSSKTHARCKDKERRCFSNEQLSSDNPVVVEIRENSAYYADSVSPDNAKLPRRSATMVFRKGRRFSDILGRSLLSALSGYRTSSLAPDSHTTPQITWERFEIVVSSVSLSTIHFVDYLIHFSPSFLTMALNILYGTPWKGCLTRSE</sequence>
<comment type="caution">
    <text evidence="1">The sequence shown here is derived from an EMBL/GenBank/DDBJ whole genome shotgun (WGS) entry which is preliminary data.</text>
</comment>
<evidence type="ECO:0000313" key="2">
    <source>
        <dbReference type="Proteomes" id="UP001642540"/>
    </source>
</evidence>